<comment type="cofactor">
    <cofactor evidence="1">
        <name>Mg(2+)</name>
        <dbReference type="ChEBI" id="CHEBI:18420"/>
    </cofactor>
</comment>
<dbReference type="GO" id="GO:0006284">
    <property type="term" value="P:base-excision repair"/>
    <property type="evidence" value="ECO:0007669"/>
    <property type="project" value="TreeGrafter"/>
</dbReference>
<keyword evidence="4" id="KW-0378">Hydrolase</keyword>
<evidence type="ECO:0000256" key="4">
    <source>
        <dbReference type="ARBA" id="ARBA00022801"/>
    </source>
</evidence>
<proteinExistence type="inferred from homology"/>
<dbReference type="InParanoid" id="A0A0D0AP65"/>
<dbReference type="PANTHER" id="PTHR22748:SF6">
    <property type="entry name" value="DNA-(APURINIC OR APYRIMIDINIC SITE) ENDONUCLEASE"/>
    <property type="match status" value="1"/>
</dbReference>
<dbReference type="Gene3D" id="3.60.10.10">
    <property type="entry name" value="Endonuclease/exonuclease/phosphatase"/>
    <property type="match status" value="1"/>
</dbReference>
<feature type="non-terminal residue" evidence="7">
    <location>
        <position position="137"/>
    </location>
</feature>
<accession>A0A0D0AP65</accession>
<dbReference type="InterPro" id="IPR036691">
    <property type="entry name" value="Endo/exonu/phosph_ase_sf"/>
</dbReference>
<dbReference type="OrthoDB" id="3264871at2759"/>
<dbReference type="GO" id="GO:0008311">
    <property type="term" value="F:double-stranded DNA 3'-5' DNA exonuclease activity"/>
    <property type="evidence" value="ECO:0007669"/>
    <property type="project" value="TreeGrafter"/>
</dbReference>
<evidence type="ECO:0000313" key="8">
    <source>
        <dbReference type="Proteomes" id="UP000054485"/>
    </source>
</evidence>
<organism evidence="7 8">
    <name type="scientific">Suillus luteus UH-Slu-Lm8-n1</name>
    <dbReference type="NCBI Taxonomy" id="930992"/>
    <lineage>
        <taxon>Eukaryota</taxon>
        <taxon>Fungi</taxon>
        <taxon>Dikarya</taxon>
        <taxon>Basidiomycota</taxon>
        <taxon>Agaricomycotina</taxon>
        <taxon>Agaricomycetes</taxon>
        <taxon>Agaricomycetidae</taxon>
        <taxon>Boletales</taxon>
        <taxon>Suillineae</taxon>
        <taxon>Suillaceae</taxon>
        <taxon>Suillus</taxon>
    </lineage>
</organism>
<dbReference type="GO" id="GO:0003906">
    <property type="term" value="F:DNA-(apurinic or apyrimidinic site) endonuclease activity"/>
    <property type="evidence" value="ECO:0007669"/>
    <property type="project" value="TreeGrafter"/>
</dbReference>
<dbReference type="GO" id="GO:0046872">
    <property type="term" value="F:metal ion binding"/>
    <property type="evidence" value="ECO:0007669"/>
    <property type="project" value="UniProtKB-KW"/>
</dbReference>
<keyword evidence="5" id="KW-0460">Magnesium</keyword>
<protein>
    <recommendedName>
        <fullName evidence="6">Endonuclease/exonuclease/phosphatase domain-containing protein</fullName>
    </recommendedName>
</protein>
<gene>
    <name evidence="7" type="ORF">CY34DRAFT_33670</name>
</gene>
<dbReference type="SUPFAM" id="SSF56219">
    <property type="entry name" value="DNase I-like"/>
    <property type="match status" value="1"/>
</dbReference>
<dbReference type="Proteomes" id="UP000054485">
    <property type="component" value="Unassembled WGS sequence"/>
</dbReference>
<evidence type="ECO:0000256" key="1">
    <source>
        <dbReference type="ARBA" id="ARBA00001946"/>
    </source>
</evidence>
<evidence type="ECO:0000256" key="3">
    <source>
        <dbReference type="ARBA" id="ARBA00022723"/>
    </source>
</evidence>
<dbReference type="Pfam" id="PF03372">
    <property type="entry name" value="Exo_endo_phos"/>
    <property type="match status" value="1"/>
</dbReference>
<reference evidence="7 8" key="1">
    <citation type="submission" date="2014-04" db="EMBL/GenBank/DDBJ databases">
        <authorList>
            <consortium name="DOE Joint Genome Institute"/>
            <person name="Kuo A."/>
            <person name="Ruytinx J."/>
            <person name="Rineau F."/>
            <person name="Colpaert J."/>
            <person name="Kohler A."/>
            <person name="Nagy L.G."/>
            <person name="Floudas D."/>
            <person name="Copeland A."/>
            <person name="Barry K.W."/>
            <person name="Cichocki N."/>
            <person name="Veneault-Fourrey C."/>
            <person name="LaButti K."/>
            <person name="Lindquist E.A."/>
            <person name="Lipzen A."/>
            <person name="Lundell T."/>
            <person name="Morin E."/>
            <person name="Murat C."/>
            <person name="Sun H."/>
            <person name="Tunlid A."/>
            <person name="Henrissat B."/>
            <person name="Grigoriev I.V."/>
            <person name="Hibbett D.S."/>
            <person name="Martin F."/>
            <person name="Nordberg H.P."/>
            <person name="Cantor M.N."/>
            <person name="Hua S.X."/>
        </authorList>
    </citation>
    <scope>NUCLEOTIDE SEQUENCE [LARGE SCALE GENOMIC DNA]</scope>
    <source>
        <strain evidence="7 8">UH-Slu-Lm8-n1</strain>
    </source>
</reference>
<dbReference type="AlphaFoldDB" id="A0A0D0AP65"/>
<evidence type="ECO:0000256" key="5">
    <source>
        <dbReference type="ARBA" id="ARBA00022842"/>
    </source>
</evidence>
<evidence type="ECO:0000259" key="6">
    <source>
        <dbReference type="Pfam" id="PF03372"/>
    </source>
</evidence>
<evidence type="ECO:0000313" key="7">
    <source>
        <dbReference type="EMBL" id="KIK33783.1"/>
    </source>
</evidence>
<keyword evidence="3" id="KW-0479">Metal-binding</keyword>
<sequence>MREKKISILCVQETHLLPEHETQINTLYSRRLKVINSKDPHRPGNSAGVAIIINKEIFNPEELTATEIIPGRALVIRTKWHNNTHLTIANIYAPNTHSQHEEFWNTITRTWRKKRLPNPDFIMGDFNITEDSLDRAP</sequence>
<comment type="similarity">
    <text evidence="2">Belongs to the DNA repair enzymes AP/ExoA family.</text>
</comment>
<dbReference type="InterPro" id="IPR005135">
    <property type="entry name" value="Endo/exonuclease/phosphatase"/>
</dbReference>
<name>A0A0D0AP65_9AGAM</name>
<reference evidence="8" key="2">
    <citation type="submission" date="2015-01" db="EMBL/GenBank/DDBJ databases">
        <title>Evolutionary Origins and Diversification of the Mycorrhizal Mutualists.</title>
        <authorList>
            <consortium name="DOE Joint Genome Institute"/>
            <consortium name="Mycorrhizal Genomics Consortium"/>
            <person name="Kohler A."/>
            <person name="Kuo A."/>
            <person name="Nagy L.G."/>
            <person name="Floudas D."/>
            <person name="Copeland A."/>
            <person name="Barry K.W."/>
            <person name="Cichocki N."/>
            <person name="Veneault-Fourrey C."/>
            <person name="LaButti K."/>
            <person name="Lindquist E.A."/>
            <person name="Lipzen A."/>
            <person name="Lundell T."/>
            <person name="Morin E."/>
            <person name="Murat C."/>
            <person name="Riley R."/>
            <person name="Ohm R."/>
            <person name="Sun H."/>
            <person name="Tunlid A."/>
            <person name="Henrissat B."/>
            <person name="Grigoriev I.V."/>
            <person name="Hibbett D.S."/>
            <person name="Martin F."/>
        </authorList>
    </citation>
    <scope>NUCLEOTIDE SEQUENCE [LARGE SCALE GENOMIC DNA]</scope>
    <source>
        <strain evidence="8">UH-Slu-Lm8-n1</strain>
    </source>
</reference>
<feature type="domain" description="Endonuclease/exonuclease/phosphatase" evidence="6">
    <location>
        <begin position="7"/>
        <end position="135"/>
    </location>
</feature>
<dbReference type="EMBL" id="KN835869">
    <property type="protein sequence ID" value="KIK33783.1"/>
    <property type="molecule type" value="Genomic_DNA"/>
</dbReference>
<keyword evidence="8" id="KW-1185">Reference proteome</keyword>
<dbReference type="GO" id="GO:0008081">
    <property type="term" value="F:phosphoric diester hydrolase activity"/>
    <property type="evidence" value="ECO:0007669"/>
    <property type="project" value="TreeGrafter"/>
</dbReference>
<dbReference type="STRING" id="930992.A0A0D0AP65"/>
<evidence type="ECO:0000256" key="2">
    <source>
        <dbReference type="ARBA" id="ARBA00007092"/>
    </source>
</evidence>
<dbReference type="HOGENOM" id="CLU_049840_1_0_1"/>
<dbReference type="InterPro" id="IPR004808">
    <property type="entry name" value="AP_endonuc_1"/>
</dbReference>
<dbReference type="GO" id="GO:0005634">
    <property type="term" value="C:nucleus"/>
    <property type="evidence" value="ECO:0007669"/>
    <property type="project" value="TreeGrafter"/>
</dbReference>
<dbReference type="PANTHER" id="PTHR22748">
    <property type="entry name" value="AP ENDONUCLEASE"/>
    <property type="match status" value="1"/>
</dbReference>